<dbReference type="InterPro" id="IPR013640">
    <property type="entry name" value="Vfa1"/>
</dbReference>
<dbReference type="PANTHER" id="PTHR28218:SF1">
    <property type="entry name" value="VPS4-ASSOCIATED PROTEIN 1"/>
    <property type="match status" value="1"/>
</dbReference>
<evidence type="ECO:0000256" key="1">
    <source>
        <dbReference type="SAM" id="MobiDB-lite"/>
    </source>
</evidence>
<feature type="compositionally biased region" description="Basic and acidic residues" evidence="1">
    <location>
        <begin position="69"/>
        <end position="124"/>
    </location>
</feature>
<proteinExistence type="predicted"/>
<feature type="non-terminal residue" evidence="2">
    <location>
        <position position="1"/>
    </location>
</feature>
<dbReference type="PANTHER" id="PTHR28218">
    <property type="entry name" value="VPS4-ASSOCIATED PROTEIN 1"/>
    <property type="match status" value="1"/>
</dbReference>
<gene>
    <name evidence="2" type="ORF">B7463_g10905</name>
</gene>
<name>A0A3E2GWP5_SCYLI</name>
<dbReference type="EMBL" id="NCSJ02000334">
    <property type="protein sequence ID" value="RFU25422.1"/>
    <property type="molecule type" value="Genomic_DNA"/>
</dbReference>
<evidence type="ECO:0000313" key="3">
    <source>
        <dbReference type="Proteomes" id="UP000258309"/>
    </source>
</evidence>
<protein>
    <recommendedName>
        <fullName evidence="4">DUF1742-domain-containing protein</fullName>
    </recommendedName>
</protein>
<comment type="caution">
    <text evidence="2">The sequence shown here is derived from an EMBL/GenBank/DDBJ whole genome shotgun (WGS) entry which is preliminary data.</text>
</comment>
<feature type="non-terminal residue" evidence="2">
    <location>
        <position position="284"/>
    </location>
</feature>
<organism evidence="2 3">
    <name type="scientific">Scytalidium lignicola</name>
    <name type="common">Hyphomycete</name>
    <dbReference type="NCBI Taxonomy" id="5539"/>
    <lineage>
        <taxon>Eukaryota</taxon>
        <taxon>Fungi</taxon>
        <taxon>Dikarya</taxon>
        <taxon>Ascomycota</taxon>
        <taxon>Pezizomycotina</taxon>
        <taxon>Leotiomycetes</taxon>
        <taxon>Leotiomycetes incertae sedis</taxon>
        <taxon>Scytalidium</taxon>
    </lineage>
</organism>
<dbReference type="AlphaFoldDB" id="A0A3E2GWP5"/>
<dbReference type="GO" id="GO:0007034">
    <property type="term" value="P:vacuolar transport"/>
    <property type="evidence" value="ECO:0007669"/>
    <property type="project" value="TreeGrafter"/>
</dbReference>
<evidence type="ECO:0008006" key="4">
    <source>
        <dbReference type="Google" id="ProtNLM"/>
    </source>
</evidence>
<reference evidence="2 3" key="1">
    <citation type="submission" date="2018-05" db="EMBL/GenBank/DDBJ databases">
        <title>Draft genome sequence of Scytalidium lignicola DSM 105466, a ubiquitous saprotrophic fungus.</title>
        <authorList>
            <person name="Buettner E."/>
            <person name="Gebauer A.M."/>
            <person name="Hofrichter M."/>
            <person name="Liers C."/>
            <person name="Kellner H."/>
        </authorList>
    </citation>
    <scope>NUCLEOTIDE SEQUENCE [LARGE SCALE GENOMIC DNA]</scope>
    <source>
        <strain evidence="2 3">DSM 105466</strain>
    </source>
</reference>
<sequence>MSFPNVYFHRKVADNAAKSCEICYKPSSSVMVTPENKDFFYVCASHLKDKKFCSPIIDEAAVAAKKKKEMGAEVERVRKEYEEKQKKKKEEKEKEKEKAKEKDKDKKDEKEKDEKKSDDKKSGSEEPSPPEEEPRVFALQKAFYQLRIDKKRSAEAARRNRLRDQEIDHAIVTGVRRSHPTLGWWADMHYREKTSKARRTEERRIRLIVEGKHVHEVGEHVIPNGCKDVHDAWFWGFGHPVWIINHHRRGIDPRISFKAHEPCPMECMEHFSSVMHLILTVDAS</sequence>
<dbReference type="OrthoDB" id="2158714at2759"/>
<dbReference type="Proteomes" id="UP000258309">
    <property type="component" value="Unassembled WGS sequence"/>
</dbReference>
<evidence type="ECO:0000313" key="2">
    <source>
        <dbReference type="EMBL" id="RFU25422.1"/>
    </source>
</evidence>
<dbReference type="Pfam" id="PF08432">
    <property type="entry name" value="Vfa1"/>
    <property type="match status" value="1"/>
</dbReference>
<feature type="region of interest" description="Disordered" evidence="1">
    <location>
        <begin position="65"/>
        <end position="136"/>
    </location>
</feature>
<accession>A0A3E2GWP5</accession>
<dbReference type="GO" id="GO:0005768">
    <property type="term" value="C:endosome"/>
    <property type="evidence" value="ECO:0007669"/>
    <property type="project" value="TreeGrafter"/>
</dbReference>
<keyword evidence="3" id="KW-1185">Reference proteome</keyword>